<proteinExistence type="predicted"/>
<evidence type="ECO:0000313" key="2">
    <source>
        <dbReference type="Proteomes" id="UP000248423"/>
    </source>
</evidence>
<protein>
    <submittedName>
        <fullName evidence="1">Uncharacterized protein</fullName>
    </submittedName>
</protein>
<sequence>MQHAQDLRHSLIDESFVVSHAQLDLVIPHLARPWGPQDADPTAGVWSSRSLIVVVALSPLAPSQCGASPTRGHSSRDVCSVKGTRARAVFDAAIVCLEGGAYAGHFE</sequence>
<keyword evidence="2" id="KW-1185">Reference proteome</keyword>
<dbReference type="AlphaFoldDB" id="A0A319DW51"/>
<gene>
    <name evidence="1" type="ORF">BO78DRAFT_422924</name>
</gene>
<organism evidence="1 2">
    <name type="scientific">Aspergillus sclerotiicarbonarius (strain CBS 121057 / IBT 28362)</name>
    <dbReference type="NCBI Taxonomy" id="1448318"/>
    <lineage>
        <taxon>Eukaryota</taxon>
        <taxon>Fungi</taxon>
        <taxon>Dikarya</taxon>
        <taxon>Ascomycota</taxon>
        <taxon>Pezizomycotina</taxon>
        <taxon>Eurotiomycetes</taxon>
        <taxon>Eurotiomycetidae</taxon>
        <taxon>Eurotiales</taxon>
        <taxon>Aspergillaceae</taxon>
        <taxon>Aspergillus</taxon>
        <taxon>Aspergillus subgen. Circumdati</taxon>
    </lineage>
</organism>
<dbReference type="VEuPathDB" id="FungiDB:BO78DRAFT_422924"/>
<dbReference type="Proteomes" id="UP000248423">
    <property type="component" value="Unassembled WGS sequence"/>
</dbReference>
<reference evidence="1 2" key="1">
    <citation type="submission" date="2018-02" db="EMBL/GenBank/DDBJ databases">
        <title>The genomes of Aspergillus section Nigri reveals drivers in fungal speciation.</title>
        <authorList>
            <consortium name="DOE Joint Genome Institute"/>
            <person name="Vesth T.C."/>
            <person name="Nybo J."/>
            <person name="Theobald S."/>
            <person name="Brandl J."/>
            <person name="Frisvad J.C."/>
            <person name="Nielsen K.F."/>
            <person name="Lyhne E.K."/>
            <person name="Kogle M.E."/>
            <person name="Kuo A."/>
            <person name="Riley R."/>
            <person name="Clum A."/>
            <person name="Nolan M."/>
            <person name="Lipzen A."/>
            <person name="Salamov A."/>
            <person name="Henrissat B."/>
            <person name="Wiebenga A."/>
            <person name="De vries R.P."/>
            <person name="Grigoriev I.V."/>
            <person name="Mortensen U.H."/>
            <person name="Andersen M.R."/>
            <person name="Baker S.E."/>
        </authorList>
    </citation>
    <scope>NUCLEOTIDE SEQUENCE [LARGE SCALE GENOMIC DNA]</scope>
    <source>
        <strain evidence="1 2">CBS 121057</strain>
    </source>
</reference>
<dbReference type="EMBL" id="KZ826402">
    <property type="protein sequence ID" value="PYI02007.1"/>
    <property type="molecule type" value="Genomic_DNA"/>
</dbReference>
<evidence type="ECO:0000313" key="1">
    <source>
        <dbReference type="EMBL" id="PYI02007.1"/>
    </source>
</evidence>
<accession>A0A319DW51</accession>
<name>A0A319DW51_ASPSB</name>